<protein>
    <submittedName>
        <fullName evidence="3">YdcF family protein</fullName>
    </submittedName>
</protein>
<feature type="transmembrane region" description="Helical" evidence="1">
    <location>
        <begin position="26"/>
        <end position="49"/>
    </location>
</feature>
<dbReference type="Gene3D" id="3.40.50.620">
    <property type="entry name" value="HUPs"/>
    <property type="match status" value="1"/>
</dbReference>
<dbReference type="CDD" id="cd06259">
    <property type="entry name" value="YdcF-like"/>
    <property type="match status" value="1"/>
</dbReference>
<feature type="domain" description="DUF218" evidence="2">
    <location>
        <begin position="86"/>
        <end position="232"/>
    </location>
</feature>
<evidence type="ECO:0000313" key="3">
    <source>
        <dbReference type="EMBL" id="MDN4165216.1"/>
    </source>
</evidence>
<evidence type="ECO:0000313" key="4">
    <source>
        <dbReference type="Proteomes" id="UP001168552"/>
    </source>
</evidence>
<proteinExistence type="predicted"/>
<evidence type="ECO:0000256" key="1">
    <source>
        <dbReference type="SAM" id="Phobius"/>
    </source>
</evidence>
<dbReference type="Pfam" id="PF02698">
    <property type="entry name" value="DUF218"/>
    <property type="match status" value="1"/>
</dbReference>
<dbReference type="EMBL" id="JAUHJS010000003">
    <property type="protein sequence ID" value="MDN4165216.1"/>
    <property type="molecule type" value="Genomic_DNA"/>
</dbReference>
<dbReference type="InterPro" id="IPR051599">
    <property type="entry name" value="Cell_Envelope_Assoc"/>
</dbReference>
<accession>A0ABT8F5H4</accession>
<keyword evidence="1" id="KW-0472">Membrane</keyword>
<sequence>MPASILTICFLGYFLFRSQIWKKRSLYTGLVLFYLFTNVFISNELLLWWEEAPKAYTELAPEYEVALVFTGMTNMYKSPKDRVHFNKGADRLMQAVHLYQQGRVKKIMLSGGSGQLLDDEVKEADLLYSVLMDCAVNPDDIILENRAMNTYQNALYSAELLREKNIKGKVLLISSAFHMRRSAACLEKQQIDFDTFSVDFYSVDRSFTPDALFIPDEEAFMRWGLLIHEICGYVVYKLIGYA</sequence>
<gene>
    <name evidence="3" type="ORF">QWY31_06870</name>
</gene>
<keyword evidence="1" id="KW-0812">Transmembrane</keyword>
<dbReference type="PANTHER" id="PTHR30336:SF4">
    <property type="entry name" value="ENVELOPE BIOGENESIS FACTOR ELYC"/>
    <property type="match status" value="1"/>
</dbReference>
<dbReference type="InterPro" id="IPR003848">
    <property type="entry name" value="DUF218"/>
</dbReference>
<dbReference type="InterPro" id="IPR014729">
    <property type="entry name" value="Rossmann-like_a/b/a_fold"/>
</dbReference>
<comment type="caution">
    <text evidence="3">The sequence shown here is derived from an EMBL/GenBank/DDBJ whole genome shotgun (WGS) entry which is preliminary data.</text>
</comment>
<dbReference type="Proteomes" id="UP001168552">
    <property type="component" value="Unassembled WGS sequence"/>
</dbReference>
<keyword evidence="4" id="KW-1185">Reference proteome</keyword>
<name>A0ABT8F5H4_9BACT</name>
<dbReference type="PANTHER" id="PTHR30336">
    <property type="entry name" value="INNER MEMBRANE PROTEIN, PROBABLE PERMEASE"/>
    <property type="match status" value="1"/>
</dbReference>
<keyword evidence="1" id="KW-1133">Transmembrane helix</keyword>
<evidence type="ECO:0000259" key="2">
    <source>
        <dbReference type="Pfam" id="PF02698"/>
    </source>
</evidence>
<organism evidence="3 4">
    <name type="scientific">Shiella aurantiaca</name>
    <dbReference type="NCBI Taxonomy" id="3058365"/>
    <lineage>
        <taxon>Bacteria</taxon>
        <taxon>Pseudomonadati</taxon>
        <taxon>Bacteroidota</taxon>
        <taxon>Cytophagia</taxon>
        <taxon>Cytophagales</taxon>
        <taxon>Shiellaceae</taxon>
        <taxon>Shiella</taxon>
    </lineage>
</organism>
<reference evidence="3" key="1">
    <citation type="submission" date="2023-06" db="EMBL/GenBank/DDBJ databases">
        <title>Cytophagales bacterium Strain LB-30, isolated from soil.</title>
        <authorList>
            <person name="Liu B."/>
        </authorList>
    </citation>
    <scope>NUCLEOTIDE SEQUENCE</scope>
    <source>
        <strain evidence="3">LB-30</strain>
    </source>
</reference>